<evidence type="ECO:0000313" key="3">
    <source>
        <dbReference type="RefSeq" id="XP_026191724.1"/>
    </source>
</evidence>
<dbReference type="GeneID" id="34623788"/>
<name>A0A6P6RW58_9EIME</name>
<dbReference type="Proteomes" id="UP000515125">
    <property type="component" value="Unplaced"/>
</dbReference>
<evidence type="ECO:0000256" key="1">
    <source>
        <dbReference type="SAM" id="Phobius"/>
    </source>
</evidence>
<dbReference type="GO" id="GO:0005739">
    <property type="term" value="C:mitochondrion"/>
    <property type="evidence" value="ECO:0007669"/>
    <property type="project" value="TreeGrafter"/>
</dbReference>
<keyword evidence="1" id="KW-0812">Transmembrane</keyword>
<feature type="transmembrane region" description="Helical" evidence="1">
    <location>
        <begin position="97"/>
        <end position="117"/>
    </location>
</feature>
<dbReference type="InterPro" id="IPR052950">
    <property type="entry name" value="CISD"/>
</dbReference>
<reference evidence="3" key="1">
    <citation type="submission" date="2025-08" db="UniProtKB">
        <authorList>
            <consortium name="RefSeq"/>
        </authorList>
    </citation>
    <scope>IDENTIFICATION</scope>
</reference>
<keyword evidence="2" id="KW-1185">Reference proteome</keyword>
<accession>A0A6P6RW58</accession>
<evidence type="ECO:0000313" key="2">
    <source>
        <dbReference type="Proteomes" id="UP000515125"/>
    </source>
</evidence>
<dbReference type="AlphaFoldDB" id="A0A6P6RW58"/>
<dbReference type="OrthoDB" id="15717at2759"/>
<keyword evidence="1" id="KW-0472">Membrane</keyword>
<organism evidence="2 3">
    <name type="scientific">Cyclospora cayetanensis</name>
    <dbReference type="NCBI Taxonomy" id="88456"/>
    <lineage>
        <taxon>Eukaryota</taxon>
        <taxon>Sar</taxon>
        <taxon>Alveolata</taxon>
        <taxon>Apicomplexa</taxon>
        <taxon>Conoidasida</taxon>
        <taxon>Coccidia</taxon>
        <taxon>Eucoccidiorida</taxon>
        <taxon>Eimeriorina</taxon>
        <taxon>Eimeriidae</taxon>
        <taxon>Cyclospora</taxon>
    </lineage>
</organism>
<dbReference type="PANTHER" id="PTHR46491">
    <property type="entry name" value="CDGSH IRON SULFUR DOMAIN PROTEIN HOMOLOG"/>
    <property type="match status" value="1"/>
</dbReference>
<dbReference type="PANTHER" id="PTHR46491:SF3">
    <property type="entry name" value="CDGSH IRON-SULFUR DOMAIN-CONTAINING PROTEIN 3, MITOCHONDRIAL"/>
    <property type="match status" value="1"/>
</dbReference>
<sequence length="119" mass="13471">MVWTDWWSHDRVPQPAGLAPYRVYCEQGKVYWWCSCGKCRTQPWCDMKNKTANGCKPVMYIPKLTGWKLLSGSKFTEVPPFSVGSHLWVKSHTNTPLACASAFAMAFSVGVFSTYLMHG</sequence>
<proteinExistence type="predicted"/>
<protein>
    <submittedName>
        <fullName evidence="3">CDGSH iron-sulfur domain-containing protein 3, mitochondrial</fullName>
    </submittedName>
</protein>
<dbReference type="InterPro" id="IPR042216">
    <property type="entry name" value="MitoNEET_CISD"/>
</dbReference>
<dbReference type="Gene3D" id="3.40.5.90">
    <property type="entry name" value="CDGSH iron-sulfur domain, mitoNEET-type"/>
    <property type="match status" value="1"/>
</dbReference>
<gene>
    <name evidence="3" type="primary">LOC34623788</name>
</gene>
<dbReference type="GO" id="GO:0051537">
    <property type="term" value="F:2 iron, 2 sulfur cluster binding"/>
    <property type="evidence" value="ECO:0007669"/>
    <property type="project" value="TreeGrafter"/>
</dbReference>
<dbReference type="RefSeq" id="XP_026191724.1">
    <property type="nucleotide sequence ID" value="XM_026335939.1"/>
</dbReference>
<keyword evidence="1" id="KW-1133">Transmembrane helix</keyword>